<keyword evidence="1" id="KW-0540">Nuclease</keyword>
<reference evidence="7 8" key="1">
    <citation type="submission" date="2019-10" db="EMBL/GenBank/DDBJ databases">
        <title>Glycomyces albidus sp. nov., a novel actinomycete isolated from rhizosphere soil of wheat (Triticum aestivum L.).</title>
        <authorList>
            <person name="Qian L."/>
        </authorList>
    </citation>
    <scope>NUCLEOTIDE SEQUENCE [LARGE SCALE GENOMIC DNA]</scope>
    <source>
        <strain evidence="7 8">NEAU-7082</strain>
    </source>
</reference>
<evidence type="ECO:0000313" key="8">
    <source>
        <dbReference type="Proteomes" id="UP000477750"/>
    </source>
</evidence>
<evidence type="ECO:0000256" key="4">
    <source>
        <dbReference type="ARBA" id="ARBA00022842"/>
    </source>
</evidence>
<proteinExistence type="predicted"/>
<feature type="domain" description="PIN" evidence="5">
    <location>
        <begin position="4"/>
        <end position="111"/>
    </location>
</feature>
<dbReference type="AlphaFoldDB" id="A0A6L5GCZ5"/>
<evidence type="ECO:0000256" key="2">
    <source>
        <dbReference type="ARBA" id="ARBA00022723"/>
    </source>
</evidence>
<protein>
    <submittedName>
        <fullName evidence="7">PIN domain-containing protein</fullName>
    </submittedName>
</protein>
<dbReference type="RefSeq" id="WP_322633382.1">
    <property type="nucleotide sequence ID" value="NZ_WIAO01000025.1"/>
</dbReference>
<evidence type="ECO:0000259" key="6">
    <source>
        <dbReference type="Pfam" id="PF26343"/>
    </source>
</evidence>
<evidence type="ECO:0000313" key="7">
    <source>
        <dbReference type="EMBL" id="MQM27508.1"/>
    </source>
</evidence>
<dbReference type="GO" id="GO:0016787">
    <property type="term" value="F:hydrolase activity"/>
    <property type="evidence" value="ECO:0007669"/>
    <property type="project" value="UniProtKB-KW"/>
</dbReference>
<dbReference type="Pfam" id="PF13470">
    <property type="entry name" value="PIN_3"/>
    <property type="match status" value="1"/>
</dbReference>
<dbReference type="EMBL" id="WIAO01000025">
    <property type="protein sequence ID" value="MQM27508.1"/>
    <property type="molecule type" value="Genomic_DNA"/>
</dbReference>
<dbReference type="Proteomes" id="UP000477750">
    <property type="component" value="Unassembled WGS sequence"/>
</dbReference>
<evidence type="ECO:0000256" key="3">
    <source>
        <dbReference type="ARBA" id="ARBA00022801"/>
    </source>
</evidence>
<dbReference type="InterPro" id="IPR002716">
    <property type="entry name" value="PIN_dom"/>
</dbReference>
<gene>
    <name evidence="7" type="ORF">GFD30_18320</name>
</gene>
<sequence>MPLRVLYDANALYPNTLRDMLIRVAQAGLAQARWTGRILDEMQRAITRSRPDIPPGKLDLLRDRMNASIRDCLVENYDPLIDGLKLPDEDDRHVLAAAIACRADAIVTFNLSDFPPDALGPWGIEAWSPDEFLLDLIDQDAKRVWGCLQRIADSRRNPPQTVEDVLAQLERSGLIEASAALRSG</sequence>
<dbReference type="Pfam" id="PF26343">
    <property type="entry name" value="VapC50_C"/>
    <property type="match status" value="1"/>
</dbReference>
<accession>A0A6L5GCZ5</accession>
<organism evidence="7 8">
    <name type="scientific">Glycomyces albidus</name>
    <dbReference type="NCBI Taxonomy" id="2656774"/>
    <lineage>
        <taxon>Bacteria</taxon>
        <taxon>Bacillati</taxon>
        <taxon>Actinomycetota</taxon>
        <taxon>Actinomycetes</taxon>
        <taxon>Glycomycetales</taxon>
        <taxon>Glycomycetaceae</taxon>
        <taxon>Glycomyces</taxon>
    </lineage>
</organism>
<dbReference type="InterPro" id="IPR058652">
    <property type="entry name" value="VapC50_C"/>
</dbReference>
<name>A0A6L5GCZ5_9ACTN</name>
<evidence type="ECO:0000259" key="5">
    <source>
        <dbReference type="Pfam" id="PF13470"/>
    </source>
</evidence>
<dbReference type="GO" id="GO:0046872">
    <property type="term" value="F:metal ion binding"/>
    <property type="evidence" value="ECO:0007669"/>
    <property type="project" value="UniProtKB-KW"/>
</dbReference>
<keyword evidence="3" id="KW-0378">Hydrolase</keyword>
<keyword evidence="2" id="KW-0479">Metal-binding</keyword>
<evidence type="ECO:0000256" key="1">
    <source>
        <dbReference type="ARBA" id="ARBA00022722"/>
    </source>
</evidence>
<keyword evidence="4" id="KW-0460">Magnesium</keyword>
<feature type="domain" description="VapC50 C-terminal" evidence="6">
    <location>
        <begin position="129"/>
        <end position="182"/>
    </location>
</feature>
<comment type="caution">
    <text evidence="7">The sequence shown here is derived from an EMBL/GenBank/DDBJ whole genome shotgun (WGS) entry which is preliminary data.</text>
</comment>
<dbReference type="GO" id="GO:0004518">
    <property type="term" value="F:nuclease activity"/>
    <property type="evidence" value="ECO:0007669"/>
    <property type="project" value="UniProtKB-KW"/>
</dbReference>
<keyword evidence="8" id="KW-1185">Reference proteome</keyword>